<comment type="caution">
    <text evidence="2">The sequence shown here is derived from an EMBL/GenBank/DDBJ whole genome shotgun (WGS) entry which is preliminary data.</text>
</comment>
<dbReference type="RefSeq" id="WP_163954495.1">
    <property type="nucleotide sequence ID" value="NZ_JAAFZH010000016.1"/>
</dbReference>
<dbReference type="InterPro" id="IPR007803">
    <property type="entry name" value="Asp/Arg/Pro-Hydrxlase"/>
</dbReference>
<dbReference type="Gene3D" id="2.60.120.330">
    <property type="entry name" value="B-lactam Antibiotic, Isopenicillin N Synthase, Chain"/>
    <property type="match status" value="1"/>
</dbReference>
<dbReference type="AlphaFoldDB" id="A0A6L9LCW0"/>
<gene>
    <name evidence="2" type="ORF">GK108_26005</name>
</gene>
<protein>
    <submittedName>
        <fullName evidence="2">Aspartyl/asparaginyl beta-hydroxylase domain-containing protein</fullName>
    </submittedName>
</protein>
<organism evidence="2 3">
    <name type="scientific">Spirosoma terrae</name>
    <dbReference type="NCBI Taxonomy" id="1968276"/>
    <lineage>
        <taxon>Bacteria</taxon>
        <taxon>Pseudomonadati</taxon>
        <taxon>Bacteroidota</taxon>
        <taxon>Cytophagia</taxon>
        <taxon>Cytophagales</taxon>
        <taxon>Cytophagaceae</taxon>
        <taxon>Spirosoma</taxon>
    </lineage>
</organism>
<dbReference type="Pfam" id="PF05118">
    <property type="entry name" value="Asp_Arg_Hydrox"/>
    <property type="match status" value="1"/>
</dbReference>
<keyword evidence="3" id="KW-1185">Reference proteome</keyword>
<proteinExistence type="predicted"/>
<dbReference type="InterPro" id="IPR027443">
    <property type="entry name" value="IPNS-like_sf"/>
</dbReference>
<name>A0A6L9LCW0_9BACT</name>
<dbReference type="EMBL" id="JAAFZH010000016">
    <property type="protein sequence ID" value="NDU98366.1"/>
    <property type="molecule type" value="Genomic_DNA"/>
</dbReference>
<feature type="domain" description="Aspartyl/asparaginy/proline hydroxylase" evidence="1">
    <location>
        <begin position="39"/>
        <end position="179"/>
    </location>
</feature>
<evidence type="ECO:0000259" key="1">
    <source>
        <dbReference type="Pfam" id="PF05118"/>
    </source>
</evidence>
<dbReference type="SUPFAM" id="SSF51197">
    <property type="entry name" value="Clavaminate synthase-like"/>
    <property type="match status" value="1"/>
</dbReference>
<evidence type="ECO:0000313" key="3">
    <source>
        <dbReference type="Proteomes" id="UP000474175"/>
    </source>
</evidence>
<dbReference type="Proteomes" id="UP000474175">
    <property type="component" value="Unassembled WGS sequence"/>
</dbReference>
<sequence length="234" mass="26898">MNTRSILPQNRFFKLPFVFDTSRLLTDLATCSAIDWPVHYNQRDFSGRWSSIALRSLSGKETDVRALPGLFADTDLLGQCPYFQNILEQFRCEKEAVRLLALAPGARIHEHRDVETSYEYGFFRIHVPIQTGDQVTFRVDGETLPMLAGECWYANFDLLHSVQNDGPTDRVHLVIDCRRNTWSDDLFAQAGYDFSAEKQKQVIPPDVRRRMIAELTLQDTDVARKLIAELEKEA</sequence>
<reference evidence="2 3" key="1">
    <citation type="submission" date="2020-02" db="EMBL/GenBank/DDBJ databases">
        <title>Draft genome sequence of two Spirosoma agri KCTC 52727 and Spirosoma terrae KCTC 52035.</title>
        <authorList>
            <person name="Rojas J."/>
            <person name="Ambika Manirajan B."/>
            <person name="Suarez C."/>
            <person name="Ratering S."/>
            <person name="Schnell S."/>
        </authorList>
    </citation>
    <scope>NUCLEOTIDE SEQUENCE [LARGE SCALE GENOMIC DNA]</scope>
    <source>
        <strain evidence="2 3">KCTC 52035</strain>
    </source>
</reference>
<evidence type="ECO:0000313" key="2">
    <source>
        <dbReference type="EMBL" id="NDU98366.1"/>
    </source>
</evidence>
<accession>A0A6L9LCW0</accession>